<reference evidence="2" key="1">
    <citation type="submission" date="2019-08" db="EMBL/GenBank/DDBJ databases">
        <authorList>
            <person name="Kucharzyk K."/>
            <person name="Murdoch R.W."/>
            <person name="Higgins S."/>
            <person name="Loffler F."/>
        </authorList>
    </citation>
    <scope>NUCLEOTIDE SEQUENCE</scope>
</reference>
<feature type="compositionally biased region" description="Basic and acidic residues" evidence="1">
    <location>
        <begin position="26"/>
        <end position="64"/>
    </location>
</feature>
<dbReference type="AlphaFoldDB" id="A0A645I2G8"/>
<dbReference type="Pfam" id="PF20187">
    <property type="entry name" value="DUF6550"/>
    <property type="match status" value="1"/>
</dbReference>
<name>A0A645I2G8_9ZZZZ</name>
<protein>
    <submittedName>
        <fullName evidence="2">Uncharacterized protein</fullName>
    </submittedName>
</protein>
<gene>
    <name evidence="2" type="ORF">SDC9_189238</name>
</gene>
<dbReference type="InterPro" id="IPR046680">
    <property type="entry name" value="DUF6550"/>
</dbReference>
<feature type="compositionally biased region" description="Polar residues" evidence="1">
    <location>
        <begin position="1"/>
        <end position="22"/>
    </location>
</feature>
<evidence type="ECO:0000313" key="2">
    <source>
        <dbReference type="EMBL" id="MPN41683.1"/>
    </source>
</evidence>
<feature type="region of interest" description="Disordered" evidence="1">
    <location>
        <begin position="1"/>
        <end position="114"/>
    </location>
</feature>
<proteinExistence type="predicted"/>
<accession>A0A645I2G8</accession>
<organism evidence="2">
    <name type="scientific">bioreactor metagenome</name>
    <dbReference type="NCBI Taxonomy" id="1076179"/>
    <lineage>
        <taxon>unclassified sequences</taxon>
        <taxon>metagenomes</taxon>
        <taxon>ecological metagenomes</taxon>
    </lineage>
</organism>
<sequence length="114" mass="12046">MQVSTGDGAVSSGTEQTIQGNVSKPEYTEEQLKDPAQKPNGEKVTEQDKPVDHDKVEQPKDTPKNDSQPQGGETKDGKIYVPGFGWIDDNGGGGQGTTVDGDGDINKQVGNMGE</sequence>
<comment type="caution">
    <text evidence="2">The sequence shown here is derived from an EMBL/GenBank/DDBJ whole genome shotgun (WGS) entry which is preliminary data.</text>
</comment>
<evidence type="ECO:0000256" key="1">
    <source>
        <dbReference type="SAM" id="MobiDB-lite"/>
    </source>
</evidence>
<dbReference type="EMBL" id="VSSQ01098891">
    <property type="protein sequence ID" value="MPN41683.1"/>
    <property type="molecule type" value="Genomic_DNA"/>
</dbReference>